<evidence type="ECO:0000256" key="9">
    <source>
        <dbReference type="ARBA" id="ARBA00023136"/>
    </source>
</evidence>
<keyword evidence="4 13" id="KW-0138">CF(0)</keyword>
<reference evidence="17" key="1">
    <citation type="submission" date="2017-09" db="EMBL/GenBank/DDBJ databases">
        <title>Depth-based differentiation of microbial function through sediment-hosted aquifers and enrichment of novel symbionts in the deep terrestrial subsurface.</title>
        <authorList>
            <person name="Probst A.J."/>
            <person name="Ladd B."/>
            <person name="Jarett J.K."/>
            <person name="Geller-Mcgrath D.E."/>
            <person name="Sieber C.M.K."/>
            <person name="Emerson J.B."/>
            <person name="Anantharaman K."/>
            <person name="Thomas B.C."/>
            <person name="Malmstrom R."/>
            <person name="Stieglmeier M."/>
            <person name="Klingl A."/>
            <person name="Woyke T."/>
            <person name="Ryan C.M."/>
            <person name="Banfield J.F."/>
        </authorList>
    </citation>
    <scope>NUCLEOTIDE SEQUENCE [LARGE SCALE GENOMIC DNA]</scope>
</reference>
<keyword evidence="10 13" id="KW-0066">ATP synthesis</keyword>
<evidence type="ECO:0000256" key="11">
    <source>
        <dbReference type="ARBA" id="ARBA00025198"/>
    </source>
</evidence>
<evidence type="ECO:0000256" key="13">
    <source>
        <dbReference type="HAMAP-Rule" id="MF_01398"/>
    </source>
</evidence>
<keyword evidence="3 13" id="KW-1003">Cell membrane</keyword>
<dbReference type="InterPro" id="IPR050059">
    <property type="entry name" value="ATP_synthase_B_chain"/>
</dbReference>
<protein>
    <recommendedName>
        <fullName evidence="13">ATP synthase subunit b</fullName>
    </recommendedName>
    <alternativeName>
        <fullName evidence="13">ATP synthase F(0) sector subunit b</fullName>
    </alternativeName>
    <alternativeName>
        <fullName evidence="13">ATPase subunit I</fullName>
    </alternativeName>
    <alternativeName>
        <fullName evidence="13">F-type ATPase subunit b</fullName>
        <shortName evidence="13">F-ATPase subunit b</shortName>
    </alternativeName>
</protein>
<dbReference type="EMBL" id="PFBM01000022">
    <property type="protein sequence ID" value="PIR82144.1"/>
    <property type="molecule type" value="Genomic_DNA"/>
</dbReference>
<comment type="function">
    <text evidence="11 13">F(1)F(0) ATP synthase produces ATP from ADP in the presence of a proton or sodium gradient. F-type ATPases consist of two structural domains, F(1) containing the extramembraneous catalytic core and F(0) containing the membrane proton channel, linked together by a central stalk and a peripheral stalk. During catalysis, ATP synthesis in the catalytic domain of F(1) is coupled via a rotary mechanism of the central stalk subunits to proton translocation.</text>
</comment>
<dbReference type="GO" id="GO:0005886">
    <property type="term" value="C:plasma membrane"/>
    <property type="evidence" value="ECO:0007669"/>
    <property type="project" value="UniProtKB-SubCell"/>
</dbReference>
<dbReference type="HAMAP" id="MF_01398">
    <property type="entry name" value="ATP_synth_b_bprime"/>
    <property type="match status" value="1"/>
</dbReference>
<evidence type="ECO:0000313" key="17">
    <source>
        <dbReference type="Proteomes" id="UP000231379"/>
    </source>
</evidence>
<evidence type="ECO:0000256" key="12">
    <source>
        <dbReference type="ARBA" id="ARBA00037847"/>
    </source>
</evidence>
<keyword evidence="9 13" id="KW-0472">Membrane</keyword>
<dbReference type="PANTHER" id="PTHR33445:SF1">
    <property type="entry name" value="ATP SYNTHASE SUBUNIT B"/>
    <property type="match status" value="1"/>
</dbReference>
<comment type="subcellular location">
    <subcellularLocation>
        <location evidence="13">Cell membrane</location>
        <topology evidence="13">Single-pass membrane protein</topology>
    </subcellularLocation>
    <subcellularLocation>
        <location evidence="12">Endomembrane system</location>
        <topology evidence="12">Single-pass membrane protein</topology>
    </subcellularLocation>
</comment>
<feature type="transmembrane region" description="Helical" evidence="13">
    <location>
        <begin position="12"/>
        <end position="34"/>
    </location>
</feature>
<sequence length="149" mass="16607">MDELFNAFGLDWRLLLIQAVNFGALLFILWRFLYRPVLRIIDERRAKIEEGVEKAREADARLAAAHEESESIVGKAAREAESMVAAARLRAEEKGSVVLSEAQKRADALLADAAARAEEAQRRALKESERDIAKAAMLAAEKVMREKSA</sequence>
<keyword evidence="7 13" id="KW-1133">Transmembrane helix</keyword>
<dbReference type="GO" id="GO:0046933">
    <property type="term" value="F:proton-transporting ATP synthase activity, rotational mechanism"/>
    <property type="evidence" value="ECO:0007669"/>
    <property type="project" value="UniProtKB-UniRule"/>
</dbReference>
<dbReference type="GO" id="GO:0012505">
    <property type="term" value="C:endomembrane system"/>
    <property type="evidence" value="ECO:0007669"/>
    <property type="project" value="UniProtKB-SubCell"/>
</dbReference>
<evidence type="ECO:0000256" key="7">
    <source>
        <dbReference type="ARBA" id="ARBA00022989"/>
    </source>
</evidence>
<evidence type="ECO:0000256" key="6">
    <source>
        <dbReference type="ARBA" id="ARBA00022781"/>
    </source>
</evidence>
<keyword evidence="15" id="KW-0175">Coiled coil</keyword>
<feature type="coiled-coil region" evidence="15">
    <location>
        <begin position="103"/>
        <end position="130"/>
    </location>
</feature>
<evidence type="ECO:0000256" key="15">
    <source>
        <dbReference type="SAM" id="Coils"/>
    </source>
</evidence>
<evidence type="ECO:0000256" key="10">
    <source>
        <dbReference type="ARBA" id="ARBA00023310"/>
    </source>
</evidence>
<dbReference type="CDD" id="cd06503">
    <property type="entry name" value="ATP-synt_Fo_b"/>
    <property type="match status" value="1"/>
</dbReference>
<evidence type="ECO:0000256" key="5">
    <source>
        <dbReference type="ARBA" id="ARBA00022692"/>
    </source>
</evidence>
<dbReference type="Proteomes" id="UP000231379">
    <property type="component" value="Unassembled WGS sequence"/>
</dbReference>
<evidence type="ECO:0000256" key="2">
    <source>
        <dbReference type="ARBA" id="ARBA00022448"/>
    </source>
</evidence>
<comment type="similarity">
    <text evidence="1 13 14">Belongs to the ATPase B chain family.</text>
</comment>
<name>A0A2H0U6S0_9BACT</name>
<dbReference type="AlphaFoldDB" id="A0A2H0U6S0"/>
<dbReference type="InterPro" id="IPR005864">
    <property type="entry name" value="ATP_synth_F0_bsu_bac"/>
</dbReference>
<comment type="function">
    <text evidence="13">Component of the F(0) channel, it forms part of the peripheral stalk, linking F(1) to F(0).</text>
</comment>
<comment type="caution">
    <text evidence="16">The sequence shown here is derived from an EMBL/GenBank/DDBJ whole genome shotgun (WGS) entry which is preliminary data.</text>
</comment>
<evidence type="ECO:0000256" key="1">
    <source>
        <dbReference type="ARBA" id="ARBA00005513"/>
    </source>
</evidence>
<dbReference type="GO" id="GO:0046961">
    <property type="term" value="F:proton-transporting ATPase activity, rotational mechanism"/>
    <property type="evidence" value="ECO:0007669"/>
    <property type="project" value="TreeGrafter"/>
</dbReference>
<evidence type="ECO:0000256" key="8">
    <source>
        <dbReference type="ARBA" id="ARBA00023065"/>
    </source>
</evidence>
<comment type="subunit">
    <text evidence="13">F-type ATPases have 2 components, F(1) - the catalytic core - and F(0) - the membrane proton channel. F(1) has five subunits: alpha(3), beta(3), gamma(1), delta(1), epsilon(1). F(0) has three main subunits: a(1), b(2) and c(10-14). The alpha and beta chains form an alternating ring which encloses part of the gamma chain. F(1) is attached to F(0) by a central stalk formed by the gamma and epsilon chains, while a peripheral stalk is formed by the delta and b chains.</text>
</comment>
<proteinExistence type="inferred from homology"/>
<evidence type="ECO:0000256" key="4">
    <source>
        <dbReference type="ARBA" id="ARBA00022547"/>
    </source>
</evidence>
<dbReference type="GO" id="GO:0045259">
    <property type="term" value="C:proton-transporting ATP synthase complex"/>
    <property type="evidence" value="ECO:0007669"/>
    <property type="project" value="UniProtKB-KW"/>
</dbReference>
<keyword evidence="5 13" id="KW-0812">Transmembrane</keyword>
<keyword evidence="8 13" id="KW-0406">Ion transport</keyword>
<dbReference type="Pfam" id="PF00430">
    <property type="entry name" value="ATP-synt_B"/>
    <property type="match status" value="1"/>
</dbReference>
<accession>A0A2H0U6S0</accession>
<dbReference type="PANTHER" id="PTHR33445">
    <property type="entry name" value="ATP SYNTHASE SUBUNIT B', CHLOROPLASTIC"/>
    <property type="match status" value="1"/>
</dbReference>
<keyword evidence="6 13" id="KW-0375">Hydrogen ion transport</keyword>
<evidence type="ECO:0000256" key="3">
    <source>
        <dbReference type="ARBA" id="ARBA00022475"/>
    </source>
</evidence>
<keyword evidence="2 13" id="KW-0813">Transport</keyword>
<dbReference type="InterPro" id="IPR002146">
    <property type="entry name" value="ATP_synth_b/b'su_bac/chlpt"/>
</dbReference>
<dbReference type="NCBIfam" id="TIGR01144">
    <property type="entry name" value="ATP_synt_b"/>
    <property type="match status" value="1"/>
</dbReference>
<gene>
    <name evidence="13 16" type="primary">atpF</name>
    <name evidence="16" type="ORF">COU20_03945</name>
</gene>
<evidence type="ECO:0000313" key="16">
    <source>
        <dbReference type="EMBL" id="PIR82144.1"/>
    </source>
</evidence>
<organism evidence="16 17">
    <name type="scientific">Candidatus Kaiserbacteria bacterium CG10_big_fil_rev_8_21_14_0_10_59_10</name>
    <dbReference type="NCBI Taxonomy" id="1974612"/>
    <lineage>
        <taxon>Bacteria</taxon>
        <taxon>Candidatus Kaiseribacteriota</taxon>
    </lineage>
</organism>
<evidence type="ECO:0000256" key="14">
    <source>
        <dbReference type="RuleBase" id="RU003848"/>
    </source>
</evidence>